<dbReference type="SUPFAM" id="SSF55486">
    <property type="entry name" value="Metalloproteases ('zincins'), catalytic domain"/>
    <property type="match status" value="1"/>
</dbReference>
<dbReference type="GO" id="GO:0008270">
    <property type="term" value="F:zinc ion binding"/>
    <property type="evidence" value="ECO:0007669"/>
    <property type="project" value="InterPro"/>
</dbReference>
<dbReference type="GO" id="GO:0030198">
    <property type="term" value="P:extracellular matrix organization"/>
    <property type="evidence" value="ECO:0007669"/>
    <property type="project" value="TreeGrafter"/>
</dbReference>
<evidence type="ECO:0000256" key="1">
    <source>
        <dbReference type="ARBA" id="ARBA00022670"/>
    </source>
</evidence>
<dbReference type="EMBL" id="UOFB01000330">
    <property type="protein sequence ID" value="VAW49198.1"/>
    <property type="molecule type" value="Genomic_DNA"/>
</dbReference>
<dbReference type="NCBIfam" id="TIGR02595">
    <property type="entry name" value="PEP_CTERM"/>
    <property type="match status" value="1"/>
</dbReference>
<dbReference type="Gene3D" id="3.40.390.10">
    <property type="entry name" value="Collagenase (Catalytic Domain)"/>
    <property type="match status" value="1"/>
</dbReference>
<evidence type="ECO:0000313" key="6">
    <source>
        <dbReference type="EMBL" id="VAW49198.1"/>
    </source>
</evidence>
<evidence type="ECO:0000259" key="5">
    <source>
        <dbReference type="SMART" id="SM00235"/>
    </source>
</evidence>
<dbReference type="GO" id="GO:0031012">
    <property type="term" value="C:extracellular matrix"/>
    <property type="evidence" value="ECO:0007669"/>
    <property type="project" value="InterPro"/>
</dbReference>
<feature type="domain" description="Peptidase metallopeptidase" evidence="5">
    <location>
        <begin position="72"/>
        <end position="222"/>
    </location>
</feature>
<dbReference type="AlphaFoldDB" id="A0A3B0VZU0"/>
<dbReference type="GO" id="GO:0030574">
    <property type="term" value="P:collagen catabolic process"/>
    <property type="evidence" value="ECO:0007669"/>
    <property type="project" value="TreeGrafter"/>
</dbReference>
<name>A0A3B0VZU0_9ZZZZ</name>
<dbReference type="GO" id="GO:0004222">
    <property type="term" value="F:metalloendopeptidase activity"/>
    <property type="evidence" value="ECO:0007669"/>
    <property type="project" value="InterPro"/>
</dbReference>
<dbReference type="GO" id="GO:0006508">
    <property type="term" value="P:proteolysis"/>
    <property type="evidence" value="ECO:0007669"/>
    <property type="project" value="UniProtKB-KW"/>
</dbReference>
<keyword evidence="4" id="KW-0862">Zinc</keyword>
<dbReference type="InterPro" id="IPR024079">
    <property type="entry name" value="MetalloPept_cat_dom_sf"/>
</dbReference>
<accession>A0A3B0VZU0</accession>
<dbReference type="InterPro" id="IPR013424">
    <property type="entry name" value="Ice-binding_C"/>
</dbReference>
<proteinExistence type="predicted"/>
<reference evidence="6" key="1">
    <citation type="submission" date="2018-06" db="EMBL/GenBank/DDBJ databases">
        <authorList>
            <person name="Zhirakovskaya E."/>
        </authorList>
    </citation>
    <scope>NUCLEOTIDE SEQUENCE</scope>
</reference>
<sequence length="257" mass="27989">MKQSNKLNLFWFTLLFLVCTNTAQAFTFFEVNAPANSAPFAENESILTWGEGNTLGEGATISYSIATDYSSCFLGYEACSSLSSFIPSGYENAIDTAFDRWASVANLSFNKVDDLSGDIVLAGEYIWGSEIAHALTARSFTESEGETFSQISWSEIHFSEAVFWSVDGSFGYDFLTVATHEIGHALGLGHSEVQGALMYTDYQGQNTLQADDIAGIQKLYGAVSAVPEPSTYLQFLLGMMVLFGLTRRAKQQAHIGG</sequence>
<dbReference type="Pfam" id="PF00413">
    <property type="entry name" value="Peptidase_M10"/>
    <property type="match status" value="1"/>
</dbReference>
<dbReference type="GO" id="GO:0005615">
    <property type="term" value="C:extracellular space"/>
    <property type="evidence" value="ECO:0007669"/>
    <property type="project" value="TreeGrafter"/>
</dbReference>
<keyword evidence="3" id="KW-0378">Hydrolase</keyword>
<protein>
    <recommendedName>
        <fullName evidence="5">Peptidase metallopeptidase domain-containing protein</fullName>
    </recommendedName>
</protein>
<keyword evidence="1" id="KW-0645">Protease</keyword>
<dbReference type="SMART" id="SM00235">
    <property type="entry name" value="ZnMc"/>
    <property type="match status" value="1"/>
</dbReference>
<keyword evidence="2" id="KW-0479">Metal-binding</keyword>
<dbReference type="InterPro" id="IPR021190">
    <property type="entry name" value="Pept_M10A"/>
</dbReference>
<evidence type="ECO:0000256" key="3">
    <source>
        <dbReference type="ARBA" id="ARBA00022801"/>
    </source>
</evidence>
<dbReference type="PANTHER" id="PTHR10201:SF331">
    <property type="entry name" value="MATRIX METALLOPROTEINASE-14-LIKE ISOFORM X1"/>
    <property type="match status" value="1"/>
</dbReference>
<dbReference type="PRINTS" id="PR00138">
    <property type="entry name" value="MATRIXIN"/>
</dbReference>
<evidence type="ECO:0000256" key="4">
    <source>
        <dbReference type="ARBA" id="ARBA00022833"/>
    </source>
</evidence>
<organism evidence="6">
    <name type="scientific">hydrothermal vent metagenome</name>
    <dbReference type="NCBI Taxonomy" id="652676"/>
    <lineage>
        <taxon>unclassified sequences</taxon>
        <taxon>metagenomes</taxon>
        <taxon>ecological metagenomes</taxon>
    </lineage>
</organism>
<gene>
    <name evidence="6" type="ORF">MNBD_GAMMA04-1923</name>
</gene>
<dbReference type="InterPro" id="IPR001818">
    <property type="entry name" value="Pept_M10_metallopeptidase"/>
</dbReference>
<dbReference type="InterPro" id="IPR006026">
    <property type="entry name" value="Peptidase_Metallo"/>
</dbReference>
<dbReference type="PANTHER" id="PTHR10201">
    <property type="entry name" value="MATRIX METALLOPROTEINASE"/>
    <property type="match status" value="1"/>
</dbReference>
<evidence type="ECO:0000256" key="2">
    <source>
        <dbReference type="ARBA" id="ARBA00022723"/>
    </source>
</evidence>